<dbReference type="PANTHER" id="PTHR31639:SF256">
    <property type="entry name" value="OS07G0242900 PROTEIN"/>
    <property type="match status" value="1"/>
</dbReference>
<dbReference type="EMBL" id="JBBNAG010000012">
    <property type="protein sequence ID" value="KAK9089436.1"/>
    <property type="molecule type" value="Genomic_DNA"/>
</dbReference>
<dbReference type="AlphaFoldDB" id="A0AAP0EA35"/>
<sequence length="450" mass="51086">MQAKLQRRCQELTQTTPDQLVDDEAVYYKVAGECPKGRVYGLESLGRKKTRYADADASTSQVLTQRGMGNFMILSADASKSIGIGVDVSTAIAISSAPPSPATFLLDEEIEMRECEVRSARKYEVSVPRSWGDADGVHDKDGRTWTNVGIWSFERSKFNLNVNTKRKRSPHNFKINKKRRMSYTPTLPADVIEHIFSFLSPRDLIIRTSLLSKKWRDSWVSTNLCHPLSFEISSQNNSSIAFFQQFMKRRREGGASSTVLHRFSVEWCSFDREELLGNLITTALNHHVQELHISLPKARARLHIPQPNSAIPSLVFSAPKLRTLVLHNVRFTPGQNIICPDLESLVLKNSGRNSTIPSLVFSAPKLRALELHNVKLTPEQNIMALKLKTLVLDNVKLTLQQNIMNCQDLETLVLKNRERSSTDEVLRLYTANLKKLELENYDEEFQLHTP</sequence>
<organism evidence="2 3">
    <name type="scientific">Stephania cephalantha</name>
    <dbReference type="NCBI Taxonomy" id="152367"/>
    <lineage>
        <taxon>Eukaryota</taxon>
        <taxon>Viridiplantae</taxon>
        <taxon>Streptophyta</taxon>
        <taxon>Embryophyta</taxon>
        <taxon>Tracheophyta</taxon>
        <taxon>Spermatophyta</taxon>
        <taxon>Magnoliopsida</taxon>
        <taxon>Ranunculales</taxon>
        <taxon>Menispermaceae</taxon>
        <taxon>Menispermoideae</taxon>
        <taxon>Cissampelideae</taxon>
        <taxon>Stephania</taxon>
    </lineage>
</organism>
<evidence type="ECO:0000259" key="1">
    <source>
        <dbReference type="PROSITE" id="PS50181"/>
    </source>
</evidence>
<comment type="caution">
    <text evidence="2">The sequence shown here is derived from an EMBL/GenBank/DDBJ whole genome shotgun (WGS) entry which is preliminary data.</text>
</comment>
<dbReference type="Gene3D" id="1.20.1280.50">
    <property type="match status" value="1"/>
</dbReference>
<dbReference type="CDD" id="cd09917">
    <property type="entry name" value="F-box_SF"/>
    <property type="match status" value="1"/>
</dbReference>
<dbReference type="SUPFAM" id="SSF52047">
    <property type="entry name" value="RNI-like"/>
    <property type="match status" value="1"/>
</dbReference>
<name>A0AAP0EA35_9MAGN</name>
<dbReference type="InterPro" id="IPR001810">
    <property type="entry name" value="F-box_dom"/>
</dbReference>
<dbReference type="SUPFAM" id="SSF81383">
    <property type="entry name" value="F-box domain"/>
    <property type="match status" value="1"/>
</dbReference>
<dbReference type="SMART" id="SM00256">
    <property type="entry name" value="FBOX"/>
    <property type="match status" value="1"/>
</dbReference>
<dbReference type="InterPro" id="IPR032675">
    <property type="entry name" value="LRR_dom_sf"/>
</dbReference>
<evidence type="ECO:0000313" key="2">
    <source>
        <dbReference type="EMBL" id="KAK9089436.1"/>
    </source>
</evidence>
<dbReference type="InterPro" id="IPR036047">
    <property type="entry name" value="F-box-like_dom_sf"/>
</dbReference>
<keyword evidence="3" id="KW-1185">Reference proteome</keyword>
<dbReference type="Proteomes" id="UP001419268">
    <property type="component" value="Unassembled WGS sequence"/>
</dbReference>
<dbReference type="PROSITE" id="PS50181">
    <property type="entry name" value="FBOX"/>
    <property type="match status" value="1"/>
</dbReference>
<dbReference type="Gene3D" id="3.80.10.10">
    <property type="entry name" value="Ribonuclease Inhibitor"/>
    <property type="match status" value="1"/>
</dbReference>
<evidence type="ECO:0000313" key="3">
    <source>
        <dbReference type="Proteomes" id="UP001419268"/>
    </source>
</evidence>
<feature type="domain" description="F-box" evidence="1">
    <location>
        <begin position="181"/>
        <end position="217"/>
    </location>
</feature>
<proteinExistence type="predicted"/>
<protein>
    <recommendedName>
        <fullName evidence="1">F-box domain-containing protein</fullName>
    </recommendedName>
</protein>
<reference evidence="2 3" key="1">
    <citation type="submission" date="2024-01" db="EMBL/GenBank/DDBJ databases">
        <title>Genome assemblies of Stephania.</title>
        <authorList>
            <person name="Yang L."/>
        </authorList>
    </citation>
    <scope>NUCLEOTIDE SEQUENCE [LARGE SCALE GENOMIC DNA]</scope>
    <source>
        <strain evidence="2">JXDWG</strain>
        <tissue evidence="2">Leaf</tissue>
    </source>
</reference>
<gene>
    <name evidence="2" type="ORF">Scep_028518</name>
</gene>
<dbReference type="PANTHER" id="PTHR31639">
    <property type="entry name" value="F-BOX PROTEIN-LIKE"/>
    <property type="match status" value="1"/>
</dbReference>
<dbReference type="Pfam" id="PF00646">
    <property type="entry name" value="F-box"/>
    <property type="match status" value="1"/>
</dbReference>
<accession>A0AAP0EA35</accession>